<dbReference type="AlphaFoldDB" id="A0A7M7NTB6"/>
<reference evidence="2" key="2">
    <citation type="submission" date="2021-01" db="UniProtKB">
        <authorList>
            <consortium name="EnsemblMetazoa"/>
        </authorList>
    </citation>
    <scope>IDENTIFICATION</scope>
</reference>
<dbReference type="EnsemblMetazoa" id="XM_030983216">
    <property type="protein sequence ID" value="XP_030839076"/>
    <property type="gene ID" value="LOC100889883"/>
</dbReference>
<proteinExistence type="predicted"/>
<feature type="domain" description="GREB1-like C-terminal" evidence="1">
    <location>
        <begin position="1"/>
        <end position="71"/>
    </location>
</feature>
<evidence type="ECO:0000313" key="3">
    <source>
        <dbReference type="Proteomes" id="UP000007110"/>
    </source>
</evidence>
<dbReference type="OMA" id="SEYSVEW"/>
<dbReference type="PANTHER" id="PTHR15720:SF14">
    <property type="entry name" value="GREB1-LIKE PROTEIN"/>
    <property type="match status" value="1"/>
</dbReference>
<dbReference type="GeneID" id="100889883"/>
<dbReference type="Proteomes" id="UP000007110">
    <property type="component" value="Unassembled WGS sequence"/>
</dbReference>
<dbReference type="PANTHER" id="PTHR15720">
    <property type="entry name" value="GREB1-RELATED"/>
    <property type="match status" value="1"/>
</dbReference>
<evidence type="ECO:0000259" key="1">
    <source>
        <dbReference type="Pfam" id="PF20267"/>
    </source>
</evidence>
<accession>A0A7M7NTB6</accession>
<keyword evidence="3" id="KW-1185">Reference proteome</keyword>
<organism evidence="2 3">
    <name type="scientific">Strongylocentrotus purpuratus</name>
    <name type="common">Purple sea urchin</name>
    <dbReference type="NCBI Taxonomy" id="7668"/>
    <lineage>
        <taxon>Eukaryota</taxon>
        <taxon>Metazoa</taxon>
        <taxon>Echinodermata</taxon>
        <taxon>Eleutherozoa</taxon>
        <taxon>Echinozoa</taxon>
        <taxon>Echinoidea</taxon>
        <taxon>Euechinoidea</taxon>
        <taxon>Echinacea</taxon>
        <taxon>Camarodonta</taxon>
        <taxon>Echinidea</taxon>
        <taxon>Strongylocentrotidae</taxon>
        <taxon>Strongylocentrotus</taxon>
    </lineage>
</organism>
<dbReference type="InterPro" id="IPR028422">
    <property type="entry name" value="GREB1"/>
</dbReference>
<dbReference type="OrthoDB" id="9989163at2759"/>
<dbReference type="Pfam" id="PF20267">
    <property type="entry name" value="GREB1_C"/>
    <property type="match status" value="1"/>
</dbReference>
<dbReference type="RefSeq" id="XP_030839076.1">
    <property type="nucleotide sequence ID" value="XM_030983216.1"/>
</dbReference>
<dbReference type="KEGG" id="spu:100889883"/>
<sequence>MCHSTMEREFLKNFKFINGARLCLISSDRNSLRRQVVQLDLEEQWRFRLRDEFQTANVAAEQPLFMLTGRHEEERS</sequence>
<evidence type="ECO:0000313" key="2">
    <source>
        <dbReference type="EnsemblMetazoa" id="XP_030839076"/>
    </source>
</evidence>
<reference evidence="3" key="1">
    <citation type="submission" date="2015-02" db="EMBL/GenBank/DDBJ databases">
        <title>Genome sequencing for Strongylocentrotus purpuratus.</title>
        <authorList>
            <person name="Murali S."/>
            <person name="Liu Y."/>
            <person name="Vee V."/>
            <person name="English A."/>
            <person name="Wang M."/>
            <person name="Skinner E."/>
            <person name="Han Y."/>
            <person name="Muzny D.M."/>
            <person name="Worley K.C."/>
            <person name="Gibbs R.A."/>
        </authorList>
    </citation>
    <scope>NUCLEOTIDE SEQUENCE</scope>
</reference>
<dbReference type="InParanoid" id="A0A7M7NTB6"/>
<protein>
    <recommendedName>
        <fullName evidence="1">GREB1-like C-terminal domain-containing protein</fullName>
    </recommendedName>
</protein>
<name>A0A7M7NTB6_STRPU</name>
<dbReference type="InterPro" id="IPR046927">
    <property type="entry name" value="GREB1-like_C"/>
</dbReference>